<dbReference type="KEGG" id="adl:AURDEDRAFT_30250"/>
<evidence type="ECO:0008006" key="3">
    <source>
        <dbReference type="Google" id="ProtNLM"/>
    </source>
</evidence>
<dbReference type="InterPro" id="IPR016197">
    <property type="entry name" value="Chromo-like_dom_sf"/>
</dbReference>
<dbReference type="EMBL" id="JH687955">
    <property type="protein sequence ID" value="EJD34380.1"/>
    <property type="molecule type" value="Genomic_DNA"/>
</dbReference>
<sequence>TSTYRLELPDELKNRRVHDRFHVSLLKPHIAHEDARFPNRDVRYFYDLGNYVEGETVVEDLIDHMFTPRLMFQVKWADGDITWAPLSVCSKLAALDRYLALHNVTRPADLP</sequence>
<keyword evidence="2" id="KW-1185">Reference proteome</keyword>
<gene>
    <name evidence="1" type="ORF">AURDEDRAFT_30250</name>
</gene>
<dbReference type="OrthoDB" id="3158924at2759"/>
<evidence type="ECO:0000313" key="1">
    <source>
        <dbReference type="EMBL" id="EJD34380.1"/>
    </source>
</evidence>
<protein>
    <recommendedName>
        <fullName evidence="3">Chromo domain-containing protein</fullName>
    </recommendedName>
</protein>
<dbReference type="Proteomes" id="UP000006514">
    <property type="component" value="Unassembled WGS sequence"/>
</dbReference>
<reference evidence="2" key="1">
    <citation type="journal article" date="2012" name="Science">
        <title>The Paleozoic origin of enzymatic lignin decomposition reconstructed from 31 fungal genomes.</title>
        <authorList>
            <person name="Floudas D."/>
            <person name="Binder M."/>
            <person name="Riley R."/>
            <person name="Barry K."/>
            <person name="Blanchette R.A."/>
            <person name="Henrissat B."/>
            <person name="Martinez A.T."/>
            <person name="Otillar R."/>
            <person name="Spatafora J.W."/>
            <person name="Yadav J.S."/>
            <person name="Aerts A."/>
            <person name="Benoit I."/>
            <person name="Boyd A."/>
            <person name="Carlson A."/>
            <person name="Copeland A."/>
            <person name="Coutinho P.M."/>
            <person name="de Vries R.P."/>
            <person name="Ferreira P."/>
            <person name="Findley K."/>
            <person name="Foster B."/>
            <person name="Gaskell J."/>
            <person name="Glotzer D."/>
            <person name="Gorecki P."/>
            <person name="Heitman J."/>
            <person name="Hesse C."/>
            <person name="Hori C."/>
            <person name="Igarashi K."/>
            <person name="Jurgens J.A."/>
            <person name="Kallen N."/>
            <person name="Kersten P."/>
            <person name="Kohler A."/>
            <person name="Kuees U."/>
            <person name="Kumar T.K.A."/>
            <person name="Kuo A."/>
            <person name="LaButti K."/>
            <person name="Larrondo L.F."/>
            <person name="Lindquist E."/>
            <person name="Ling A."/>
            <person name="Lombard V."/>
            <person name="Lucas S."/>
            <person name="Lundell T."/>
            <person name="Martin R."/>
            <person name="McLaughlin D.J."/>
            <person name="Morgenstern I."/>
            <person name="Morin E."/>
            <person name="Murat C."/>
            <person name="Nagy L.G."/>
            <person name="Nolan M."/>
            <person name="Ohm R.A."/>
            <person name="Patyshakuliyeva A."/>
            <person name="Rokas A."/>
            <person name="Ruiz-Duenas F.J."/>
            <person name="Sabat G."/>
            <person name="Salamov A."/>
            <person name="Samejima M."/>
            <person name="Schmutz J."/>
            <person name="Slot J.C."/>
            <person name="St John F."/>
            <person name="Stenlid J."/>
            <person name="Sun H."/>
            <person name="Sun S."/>
            <person name="Syed K."/>
            <person name="Tsang A."/>
            <person name="Wiebenga A."/>
            <person name="Young D."/>
            <person name="Pisabarro A."/>
            <person name="Eastwood D.C."/>
            <person name="Martin F."/>
            <person name="Cullen D."/>
            <person name="Grigoriev I.V."/>
            <person name="Hibbett D.S."/>
        </authorList>
    </citation>
    <scope>NUCLEOTIDE SEQUENCE [LARGE SCALE GENOMIC DNA]</scope>
    <source>
        <strain evidence="2">TFB10046</strain>
    </source>
</reference>
<dbReference type="eggNOG" id="KOG0017">
    <property type="taxonomic scope" value="Eukaryota"/>
</dbReference>
<feature type="non-terminal residue" evidence="1">
    <location>
        <position position="1"/>
    </location>
</feature>
<dbReference type="SUPFAM" id="SSF54160">
    <property type="entry name" value="Chromo domain-like"/>
    <property type="match status" value="1"/>
</dbReference>
<proteinExistence type="predicted"/>
<dbReference type="AlphaFoldDB" id="J0CVD7"/>
<evidence type="ECO:0000313" key="2">
    <source>
        <dbReference type="Proteomes" id="UP000006514"/>
    </source>
</evidence>
<organism evidence="1 2">
    <name type="scientific">Auricularia subglabra (strain TFB-10046 / SS5)</name>
    <name type="common">White-rot fungus</name>
    <name type="synonym">Auricularia delicata (strain TFB10046)</name>
    <dbReference type="NCBI Taxonomy" id="717982"/>
    <lineage>
        <taxon>Eukaryota</taxon>
        <taxon>Fungi</taxon>
        <taxon>Dikarya</taxon>
        <taxon>Basidiomycota</taxon>
        <taxon>Agaricomycotina</taxon>
        <taxon>Agaricomycetes</taxon>
        <taxon>Auriculariales</taxon>
        <taxon>Auriculariaceae</taxon>
        <taxon>Auricularia</taxon>
    </lineage>
</organism>
<accession>J0CVD7</accession>
<feature type="non-terminal residue" evidence="1">
    <location>
        <position position="111"/>
    </location>
</feature>
<name>J0CVD7_AURST</name>
<dbReference type="InParanoid" id="J0CVD7"/>